<dbReference type="PANTHER" id="PTHR15239">
    <property type="entry name" value="NUCLEAR EXPORT MEDIATOR FACTOR NEMF"/>
    <property type="match status" value="1"/>
</dbReference>
<dbReference type="CDD" id="cd00067">
    <property type="entry name" value="GAL4"/>
    <property type="match status" value="1"/>
</dbReference>
<evidence type="ECO:0000256" key="3">
    <source>
        <dbReference type="ARBA" id="ARBA00022490"/>
    </source>
</evidence>
<evidence type="ECO:0000256" key="5">
    <source>
        <dbReference type="ARBA" id="ARBA00023242"/>
    </source>
</evidence>
<dbReference type="GO" id="GO:0000981">
    <property type="term" value="F:DNA-binding transcription factor activity, RNA polymerase II-specific"/>
    <property type="evidence" value="ECO:0007669"/>
    <property type="project" value="InterPro"/>
</dbReference>
<evidence type="ECO:0000259" key="8">
    <source>
        <dbReference type="PROSITE" id="PS50048"/>
    </source>
</evidence>
<dbReference type="InterPro" id="IPR021846">
    <property type="entry name" value="NFACT-C"/>
</dbReference>
<feature type="region of interest" description="Disordered" evidence="7">
    <location>
        <begin position="787"/>
        <end position="813"/>
    </location>
</feature>
<feature type="compositionally biased region" description="Polar residues" evidence="7">
    <location>
        <begin position="95"/>
        <end position="111"/>
    </location>
</feature>
<dbReference type="InterPro" id="IPR036864">
    <property type="entry name" value="Zn2-C6_fun-type_DNA-bd_sf"/>
</dbReference>
<dbReference type="SUPFAM" id="SSF57701">
    <property type="entry name" value="Zn2/Cys6 DNA-binding domain"/>
    <property type="match status" value="1"/>
</dbReference>
<sequence>MPPRLGYKKSRGGCARCKRRRVKCDEKRPCTACVRHGTECSLVQGPPSAATSPDEQQHASPPGDMGLSTVRSSSNGSFDRPVPGPSAMLRRDLSASGSQQTRPISSSTPLSTPDRDPYAVVPIGTWYTDLELMHHYSTSACLTLPRSADLQHVWQLEIPKIALTHVFLLHQVLAFSALHLATLRPERRAAYALTASQHQTDAVAGMRAALPRITAANCDPLFAASSLLLLSAYAMFPHQQQCSSPDQPLPSPTVDNILDVFLLIRGMSEILDASELLIRRGTLGHLFAQETAPPTSTPLLDSVAARLTTFNAAIDPTNIVVARELEGLISWIHLTSPEPRISIMKQRFSSLDVKVIAHELHESLVTLRLANVYDLSSKILLLKFAKPDNKKQILIDSGFRCHLTDFARTTAAAPSAFVARLRKFLKTRRLTAVSQVGTDRIIEFTFSDGQYRLFLEFFASGNVILTDAELRILTLLRNVPEGEGQEPQRVGLSYSLYNRQNVGGVPPLTRERLQNALRVMAAKAANAPTTGKKKVKPGDQLRKGLATTITELPPMLVDHAFQVTGFDPAKTPAELLDSDALLDSLLHALTAARKVVEDATSSATTTGYIIAKFRQKSEETEEKPDEGAETKREDLLYDDFHPFLPQKFADDPSVKVLTFDGFNKTVDEFFSSLEGQKLESKLTEREAAAKKKLEATRQDHAQRIEGLQEAQSLNEQKAAAIEANVERVQEAMDAVNGLVQQGMDWVNIGKLIEREQKRRNPVADTIKLPLKLGENLMTLLLGTEAVEDEDEAYETGSDASDSEDDEDGAKAKGADRRLQIEINLGLSPWANAREYYDQRRTAAVKEQKTVQHSTMALKNAEKKIMEDLKKGLKQEKAVLQPIRKQMWFEKFIWFISSDGYLVLGGKDAQQNETLYKRYLRKGDIYCHADMHGAATVIVKNKQDTPDAPIPPSTLAQAGMLSVCSSSAWDSKAGMGAWWVRADQVSKSAPTGEYLPAGSFMVRGQKNFLPPAPLVLGLGIMFRISEESKAKHVKHRLRGEESPAGAAGGYDTATDSALDVDDGDENEEDEDEDEREDEADDNQENDARDNPLQGTNSADADADDDADGERQEQQQQQQEEDDDEKQKEAAPVEQMKDLQVSSEAEEPAETNPQDEDEGSESEAAEEDSPPQGSAQTTAAASKQAVPAKTAPAKRGKKGKAKKMAAKYKYQDEDDRAAAEALIGAAAGRQKTEAEAKARAEREAQAAAQKERRRAQHQKQQKATAEHEEIRRLMHEEGVELLEADEAEKATALDGLVGTPLVGDEIVEAIPVCAPWNALGRFKYKVKFQPGPVKKGKAVKEVLERWKLVATKKGVVDERAQDSERMWPREVELIKAFKPEEVINSVPVGKLKVMMGAGGGGGGKGSSGKGGRGGKGSKRK</sequence>
<dbReference type="GO" id="GO:1990116">
    <property type="term" value="P:ribosome-associated ubiquitin-dependent protein catabolic process"/>
    <property type="evidence" value="ECO:0007669"/>
    <property type="project" value="TreeGrafter"/>
</dbReference>
<keyword evidence="4" id="KW-0175">Coiled coil</keyword>
<reference evidence="9 10" key="1">
    <citation type="submission" date="2015-05" db="EMBL/GenBank/DDBJ databases">
        <authorList>
            <person name="Wang D.B."/>
            <person name="Wang M."/>
        </authorList>
    </citation>
    <scope>NUCLEOTIDE SEQUENCE [LARGE SCALE GENOMIC DNA]</scope>
    <source>
        <strain evidence="9">VL1</strain>
    </source>
</reference>
<dbReference type="InterPro" id="IPR051608">
    <property type="entry name" value="RQC_Subunit_NEMF"/>
</dbReference>
<dbReference type="PANTHER" id="PTHR15239:SF6">
    <property type="entry name" value="RIBOSOME QUALITY CONTROL COMPLEX SUBUNIT NEMF"/>
    <property type="match status" value="1"/>
</dbReference>
<accession>A0A0G4LNY6</accession>
<evidence type="ECO:0000313" key="9">
    <source>
        <dbReference type="EMBL" id="CRK23395.1"/>
    </source>
</evidence>
<feature type="compositionally biased region" description="Basic and acidic residues" evidence="7">
    <location>
        <begin position="1123"/>
        <end position="1135"/>
    </location>
</feature>
<comment type="similarity">
    <text evidence="2">Belongs to the NEMF family.</text>
</comment>
<evidence type="ECO:0000256" key="6">
    <source>
        <dbReference type="ARBA" id="ARBA00070414"/>
    </source>
</evidence>
<dbReference type="FunFam" id="2.30.310.10:FF:000003">
    <property type="entry name" value="Zinc knuckle domain containing protein"/>
    <property type="match status" value="1"/>
</dbReference>
<dbReference type="Proteomes" id="UP000044602">
    <property type="component" value="Unassembled WGS sequence"/>
</dbReference>
<dbReference type="PROSITE" id="PS50048">
    <property type="entry name" value="ZN2_CY6_FUNGAL_2"/>
    <property type="match status" value="1"/>
</dbReference>
<dbReference type="GO" id="GO:0005737">
    <property type="term" value="C:cytoplasm"/>
    <property type="evidence" value="ECO:0007669"/>
    <property type="project" value="UniProtKB-SubCell"/>
</dbReference>
<evidence type="ECO:0000256" key="7">
    <source>
        <dbReference type="SAM" id="MobiDB-lite"/>
    </source>
</evidence>
<feature type="region of interest" description="Disordered" evidence="7">
    <location>
        <begin position="1225"/>
        <end position="1266"/>
    </location>
</feature>
<dbReference type="Pfam" id="PF00172">
    <property type="entry name" value="Zn_clus"/>
    <property type="match status" value="1"/>
</dbReference>
<feature type="compositionally biased region" description="Basic residues" evidence="7">
    <location>
        <begin position="1249"/>
        <end position="1258"/>
    </location>
</feature>
<dbReference type="InterPro" id="IPR001138">
    <property type="entry name" value="Zn2Cys6_DnaBD"/>
</dbReference>
<organism evidence="9 10">
    <name type="scientific">Verticillium longisporum</name>
    <name type="common">Verticillium dahliae var. longisporum</name>
    <dbReference type="NCBI Taxonomy" id="100787"/>
    <lineage>
        <taxon>Eukaryota</taxon>
        <taxon>Fungi</taxon>
        <taxon>Dikarya</taxon>
        <taxon>Ascomycota</taxon>
        <taxon>Pezizomycotina</taxon>
        <taxon>Sordariomycetes</taxon>
        <taxon>Hypocreomycetidae</taxon>
        <taxon>Glomerellales</taxon>
        <taxon>Plectosphaerellaceae</taxon>
        <taxon>Verticillium</taxon>
    </lineage>
</organism>
<dbReference type="SMART" id="SM00066">
    <property type="entry name" value="GAL4"/>
    <property type="match status" value="1"/>
</dbReference>
<dbReference type="PROSITE" id="PS00463">
    <property type="entry name" value="ZN2_CY6_FUNGAL_1"/>
    <property type="match status" value="1"/>
</dbReference>
<dbReference type="GO" id="GO:0000049">
    <property type="term" value="F:tRNA binding"/>
    <property type="evidence" value="ECO:0007669"/>
    <property type="project" value="TreeGrafter"/>
</dbReference>
<feature type="region of interest" description="Disordered" evidence="7">
    <location>
        <begin position="40"/>
        <end position="116"/>
    </location>
</feature>
<keyword evidence="5" id="KW-0539">Nucleus</keyword>
<feature type="compositionally biased region" description="Basic and acidic residues" evidence="7">
    <location>
        <begin position="1228"/>
        <end position="1242"/>
    </location>
</feature>
<dbReference type="Pfam" id="PF05670">
    <property type="entry name" value="NFACT-R_1"/>
    <property type="match status" value="1"/>
</dbReference>
<comment type="subcellular location">
    <subcellularLocation>
        <location evidence="1">Cytoplasm</location>
    </subcellularLocation>
</comment>
<evidence type="ECO:0000256" key="4">
    <source>
        <dbReference type="ARBA" id="ARBA00023054"/>
    </source>
</evidence>
<feature type="domain" description="Zn(2)-C6 fungal-type" evidence="8">
    <location>
        <begin position="13"/>
        <end position="42"/>
    </location>
</feature>
<proteinExistence type="inferred from homology"/>
<gene>
    <name evidence="9" type="ORF">BN1708_003665</name>
</gene>
<evidence type="ECO:0000256" key="2">
    <source>
        <dbReference type="ARBA" id="ARBA00008318"/>
    </source>
</evidence>
<keyword evidence="10" id="KW-1185">Reference proteome</keyword>
<feature type="region of interest" description="Disordered" evidence="7">
    <location>
        <begin position="1393"/>
        <end position="1418"/>
    </location>
</feature>
<dbReference type="EMBL" id="CVQH01015557">
    <property type="protein sequence ID" value="CRK23395.1"/>
    <property type="molecule type" value="Genomic_DNA"/>
</dbReference>
<dbReference type="Pfam" id="PF11923">
    <property type="entry name" value="NFACT-C"/>
    <property type="match status" value="1"/>
</dbReference>
<feature type="compositionally biased region" description="Acidic residues" evidence="7">
    <location>
        <begin position="1142"/>
        <end position="1167"/>
    </location>
</feature>
<keyword evidence="3" id="KW-0963">Cytoplasm</keyword>
<dbReference type="GO" id="GO:0043023">
    <property type="term" value="F:ribosomal large subunit binding"/>
    <property type="evidence" value="ECO:0007669"/>
    <property type="project" value="TreeGrafter"/>
</dbReference>
<feature type="compositionally biased region" description="Basic residues" evidence="7">
    <location>
        <begin position="1190"/>
        <end position="1204"/>
    </location>
</feature>
<protein>
    <recommendedName>
        <fullName evidence="6">Ribosome quality control complex subunit 2</fullName>
    </recommendedName>
</protein>
<name>A0A0G4LNY6_VERLO</name>
<feature type="compositionally biased region" description="Gly residues" evidence="7">
    <location>
        <begin position="1394"/>
        <end position="1412"/>
    </location>
</feature>
<feature type="compositionally biased region" description="Acidic residues" evidence="7">
    <location>
        <begin position="1057"/>
        <end position="1083"/>
    </location>
</feature>
<dbReference type="GO" id="GO:1990112">
    <property type="term" value="C:RQC complex"/>
    <property type="evidence" value="ECO:0007669"/>
    <property type="project" value="TreeGrafter"/>
</dbReference>
<dbReference type="Gene3D" id="4.10.240.10">
    <property type="entry name" value="Zn(2)-C6 fungal-type DNA-binding domain"/>
    <property type="match status" value="1"/>
</dbReference>
<feature type="region of interest" description="Disordered" evidence="7">
    <location>
        <begin position="1031"/>
        <end position="1211"/>
    </location>
</feature>
<dbReference type="GO" id="GO:0008270">
    <property type="term" value="F:zinc ion binding"/>
    <property type="evidence" value="ECO:0007669"/>
    <property type="project" value="InterPro"/>
</dbReference>
<feature type="compositionally biased region" description="Low complexity" evidence="7">
    <location>
        <begin position="1172"/>
        <end position="1189"/>
    </location>
</feature>
<dbReference type="InterPro" id="IPR008532">
    <property type="entry name" value="NFACT_RNA-bd"/>
</dbReference>
<evidence type="ECO:0000313" key="10">
    <source>
        <dbReference type="Proteomes" id="UP000044602"/>
    </source>
</evidence>
<evidence type="ECO:0000256" key="1">
    <source>
        <dbReference type="ARBA" id="ARBA00004496"/>
    </source>
</evidence>
<dbReference type="Gene3D" id="2.30.310.10">
    <property type="entry name" value="ibrinogen binding protein from staphylococcus aureus domain"/>
    <property type="match status" value="1"/>
</dbReference>
<dbReference type="GO" id="GO:0072344">
    <property type="term" value="P:rescue of stalled ribosome"/>
    <property type="evidence" value="ECO:0007669"/>
    <property type="project" value="TreeGrafter"/>
</dbReference>
<dbReference type="STRING" id="100787.A0A0G4LNY6"/>